<organism evidence="7 8">
    <name type="scientific">Caerostris extrusa</name>
    <name type="common">Bark spider</name>
    <name type="synonym">Caerostris bankana</name>
    <dbReference type="NCBI Taxonomy" id="172846"/>
    <lineage>
        <taxon>Eukaryota</taxon>
        <taxon>Metazoa</taxon>
        <taxon>Ecdysozoa</taxon>
        <taxon>Arthropoda</taxon>
        <taxon>Chelicerata</taxon>
        <taxon>Arachnida</taxon>
        <taxon>Araneae</taxon>
        <taxon>Araneomorphae</taxon>
        <taxon>Entelegynae</taxon>
        <taxon>Araneoidea</taxon>
        <taxon>Araneidae</taxon>
        <taxon>Caerostris</taxon>
    </lineage>
</organism>
<comment type="subcellular location">
    <subcellularLocation>
        <location evidence="1">Secreted</location>
    </subcellularLocation>
</comment>
<dbReference type="Proteomes" id="UP001054945">
    <property type="component" value="Unassembled WGS sequence"/>
</dbReference>
<dbReference type="Pfam" id="PF03098">
    <property type="entry name" value="An_peroxidase"/>
    <property type="match status" value="1"/>
</dbReference>
<gene>
    <name evidence="7" type="primary">Pxd</name>
    <name evidence="7" type="ORF">CEXT_461941</name>
</gene>
<dbReference type="InterPro" id="IPR010255">
    <property type="entry name" value="Haem_peroxidase_sf"/>
</dbReference>
<dbReference type="CDD" id="cd09823">
    <property type="entry name" value="peroxinectin_like"/>
    <property type="match status" value="1"/>
</dbReference>
<keyword evidence="6" id="KW-0408">Iron</keyword>
<keyword evidence="5" id="KW-0325">Glycoprotein</keyword>
<keyword evidence="3 7" id="KW-0575">Peroxidase</keyword>
<dbReference type="GO" id="GO:0004601">
    <property type="term" value="F:peroxidase activity"/>
    <property type="evidence" value="ECO:0007669"/>
    <property type="project" value="UniProtKB-KW"/>
</dbReference>
<keyword evidence="6" id="KW-0479">Metal-binding</keyword>
<comment type="caution">
    <text evidence="7">The sequence shown here is derived from an EMBL/GenBank/DDBJ whole genome shotgun (WGS) entry which is preliminary data.</text>
</comment>
<dbReference type="GO" id="GO:0006979">
    <property type="term" value="P:response to oxidative stress"/>
    <property type="evidence" value="ECO:0007669"/>
    <property type="project" value="InterPro"/>
</dbReference>
<sequence>MFFRLQIQKIDGTCNNQIHPTWGKSGTPFVRMVAPDYSDGVSSIRTSAKGEPLPNPRFLSQKLYSKKIKPDIDVSLLFISFGLIVDHDMIETGVNTDGIPCCAEKFDKYPETRPKECMQIDVPEDDSFYGPRKVQCLNLVRSLPVHGECGGRREQLNKATSFLDGSTIYGSEVQRTNSLRSFNKGQLRTQSINNTPFMITSDGMGVNCGTPSEPLKCFQAGDSRVNMLVELMAMHTLWYREHNRIAEELSKLNPQWSDQTLFQEARRILIAELQHITYNEFLPVLLGEDAMEYFQLKIANDEFYDGYDETINPSIFNAFGAAAFRFGHSLVKDMLDLIGPDNKTEESVALHETYFNPQLLYHNRLDSLLRGATTQKINSVDSFISNEVRQHLFQPSDKDFGHDLAAIGIQRGRDHGLPSYTKWRSVCGLSEVKSWEDLQAVMNVERANKLKEVYQSVDDIDLIPGALAEHPAEGSLLGPTYVCIIGKQFKKTRKGDRFWFEMPNSVGAFTKDQLNEIYKSQMSRIICDNSDNITKLHKNVFIVPSAKNPVSDCEDIPKVDLSKWKAYF</sequence>
<evidence type="ECO:0000313" key="7">
    <source>
        <dbReference type="EMBL" id="GIY84448.1"/>
    </source>
</evidence>
<keyword evidence="6" id="KW-0349">Heme</keyword>
<dbReference type="PANTHER" id="PTHR11475">
    <property type="entry name" value="OXIDASE/PEROXIDASE"/>
    <property type="match status" value="1"/>
</dbReference>
<evidence type="ECO:0000313" key="8">
    <source>
        <dbReference type="Proteomes" id="UP001054945"/>
    </source>
</evidence>
<keyword evidence="8" id="KW-1185">Reference proteome</keyword>
<protein>
    <submittedName>
        <fullName evidence="7">Peroxidase</fullName>
    </submittedName>
</protein>
<evidence type="ECO:0000256" key="4">
    <source>
        <dbReference type="ARBA" id="ARBA00022729"/>
    </source>
</evidence>
<evidence type="ECO:0000256" key="3">
    <source>
        <dbReference type="ARBA" id="ARBA00022559"/>
    </source>
</evidence>
<dbReference type="GO" id="GO:0020037">
    <property type="term" value="F:heme binding"/>
    <property type="evidence" value="ECO:0007669"/>
    <property type="project" value="InterPro"/>
</dbReference>
<dbReference type="Gene3D" id="1.10.640.10">
    <property type="entry name" value="Haem peroxidase domain superfamily, animal type"/>
    <property type="match status" value="1"/>
</dbReference>
<keyword evidence="2" id="KW-0964">Secreted</keyword>
<keyword evidence="4" id="KW-0732">Signal</keyword>
<evidence type="ECO:0000256" key="2">
    <source>
        <dbReference type="ARBA" id="ARBA00022525"/>
    </source>
</evidence>
<dbReference type="EMBL" id="BPLR01016514">
    <property type="protein sequence ID" value="GIY84448.1"/>
    <property type="molecule type" value="Genomic_DNA"/>
</dbReference>
<dbReference type="PROSITE" id="PS50292">
    <property type="entry name" value="PEROXIDASE_3"/>
    <property type="match status" value="1"/>
</dbReference>
<dbReference type="InterPro" id="IPR037120">
    <property type="entry name" value="Haem_peroxidase_sf_animal"/>
</dbReference>
<dbReference type="PANTHER" id="PTHR11475:SF4">
    <property type="entry name" value="CHORION PEROXIDASE"/>
    <property type="match status" value="1"/>
</dbReference>
<accession>A0AAV4WQ40</accession>
<keyword evidence="3 7" id="KW-0560">Oxidoreductase</keyword>
<evidence type="ECO:0000256" key="5">
    <source>
        <dbReference type="ARBA" id="ARBA00023180"/>
    </source>
</evidence>
<dbReference type="PRINTS" id="PR00457">
    <property type="entry name" value="ANPEROXIDASE"/>
</dbReference>
<proteinExistence type="predicted"/>
<evidence type="ECO:0000256" key="1">
    <source>
        <dbReference type="ARBA" id="ARBA00004613"/>
    </source>
</evidence>
<dbReference type="FunFam" id="1.10.640.10:FF:000003">
    <property type="entry name" value="chorion peroxidase"/>
    <property type="match status" value="1"/>
</dbReference>
<feature type="binding site" description="axial binding residue" evidence="6">
    <location>
        <position position="328"/>
    </location>
    <ligand>
        <name>heme b</name>
        <dbReference type="ChEBI" id="CHEBI:60344"/>
    </ligand>
    <ligandPart>
        <name>Fe</name>
        <dbReference type="ChEBI" id="CHEBI:18248"/>
    </ligandPart>
</feature>
<dbReference type="SUPFAM" id="SSF48113">
    <property type="entry name" value="Heme-dependent peroxidases"/>
    <property type="match status" value="1"/>
</dbReference>
<dbReference type="GO" id="GO:0046872">
    <property type="term" value="F:metal ion binding"/>
    <property type="evidence" value="ECO:0007669"/>
    <property type="project" value="UniProtKB-KW"/>
</dbReference>
<dbReference type="GO" id="GO:0005576">
    <property type="term" value="C:extracellular region"/>
    <property type="evidence" value="ECO:0007669"/>
    <property type="project" value="UniProtKB-SubCell"/>
</dbReference>
<dbReference type="AlphaFoldDB" id="A0AAV4WQ40"/>
<reference evidence="7 8" key="1">
    <citation type="submission" date="2021-06" db="EMBL/GenBank/DDBJ databases">
        <title>Caerostris extrusa draft genome.</title>
        <authorList>
            <person name="Kono N."/>
            <person name="Arakawa K."/>
        </authorList>
    </citation>
    <scope>NUCLEOTIDE SEQUENCE [LARGE SCALE GENOMIC DNA]</scope>
</reference>
<name>A0AAV4WQ40_CAEEX</name>
<evidence type="ECO:0000256" key="6">
    <source>
        <dbReference type="PIRSR" id="PIRSR619791-2"/>
    </source>
</evidence>
<dbReference type="InterPro" id="IPR019791">
    <property type="entry name" value="Haem_peroxidase_animal"/>
</dbReference>